<evidence type="ECO:0000256" key="1">
    <source>
        <dbReference type="SAM" id="MobiDB-lite"/>
    </source>
</evidence>
<dbReference type="Proteomes" id="UP001497482">
    <property type="component" value="Chromosome 4"/>
</dbReference>
<evidence type="ECO:0000313" key="3">
    <source>
        <dbReference type="Proteomes" id="UP001497482"/>
    </source>
</evidence>
<dbReference type="AlphaFoldDB" id="A0AAV2LRT3"/>
<name>A0AAV2LRT3_KNICA</name>
<feature type="compositionally biased region" description="Low complexity" evidence="1">
    <location>
        <begin position="41"/>
        <end position="68"/>
    </location>
</feature>
<dbReference type="EMBL" id="OZ035826">
    <property type="protein sequence ID" value="CAL1605030.1"/>
    <property type="molecule type" value="Genomic_DNA"/>
</dbReference>
<evidence type="ECO:0000313" key="2">
    <source>
        <dbReference type="EMBL" id="CAL1605030.1"/>
    </source>
</evidence>
<feature type="region of interest" description="Disordered" evidence="1">
    <location>
        <begin position="1"/>
        <end position="112"/>
    </location>
</feature>
<feature type="region of interest" description="Disordered" evidence="1">
    <location>
        <begin position="130"/>
        <end position="238"/>
    </location>
</feature>
<feature type="compositionally biased region" description="Pro residues" evidence="1">
    <location>
        <begin position="98"/>
        <end position="107"/>
    </location>
</feature>
<organism evidence="2 3">
    <name type="scientific">Knipowitschia caucasica</name>
    <name type="common">Caucasian dwarf goby</name>
    <name type="synonym">Pomatoschistus caucasicus</name>
    <dbReference type="NCBI Taxonomy" id="637954"/>
    <lineage>
        <taxon>Eukaryota</taxon>
        <taxon>Metazoa</taxon>
        <taxon>Chordata</taxon>
        <taxon>Craniata</taxon>
        <taxon>Vertebrata</taxon>
        <taxon>Euteleostomi</taxon>
        <taxon>Actinopterygii</taxon>
        <taxon>Neopterygii</taxon>
        <taxon>Teleostei</taxon>
        <taxon>Neoteleostei</taxon>
        <taxon>Acanthomorphata</taxon>
        <taxon>Gobiaria</taxon>
        <taxon>Gobiiformes</taxon>
        <taxon>Gobioidei</taxon>
        <taxon>Gobiidae</taxon>
        <taxon>Gobiinae</taxon>
        <taxon>Knipowitschia</taxon>
    </lineage>
</organism>
<accession>A0AAV2LRT3</accession>
<protein>
    <submittedName>
        <fullName evidence="2">Uncharacterized protein</fullName>
    </submittedName>
</protein>
<sequence>MMMPFVAKPPQLKCVWEGEGERGGREGGDQGSSCAERSSQLTLPSLDHSSLSTTHSWPSPTRTTSTTPRQWRAATTPVASHRSPVPGEFYSEEHAVPTPLPRLPPRSSPRSSCSLLAALTSYTSLLSSSFLGSLPRRSPRSSLRSSPRSSPRSLSCPSEITRGPGGEVPRQLPEGRAASIAAAWPLLRPVPHTPHPLKSLRSPRHSPGSPPLSEKHALPCSPCSTERYVTETEDPRLK</sequence>
<gene>
    <name evidence="2" type="ORF">KC01_LOCUS32453</name>
</gene>
<feature type="compositionally biased region" description="Basic and acidic residues" evidence="1">
    <location>
        <begin position="19"/>
        <end position="28"/>
    </location>
</feature>
<feature type="compositionally biased region" description="Basic and acidic residues" evidence="1">
    <location>
        <begin position="228"/>
        <end position="238"/>
    </location>
</feature>
<keyword evidence="3" id="KW-1185">Reference proteome</keyword>
<reference evidence="2 3" key="1">
    <citation type="submission" date="2024-04" db="EMBL/GenBank/DDBJ databases">
        <authorList>
            <person name="Waldvogel A.-M."/>
            <person name="Schoenle A."/>
        </authorList>
    </citation>
    <scope>NUCLEOTIDE SEQUENCE [LARGE SCALE GENOMIC DNA]</scope>
</reference>
<feature type="compositionally biased region" description="Low complexity" evidence="1">
    <location>
        <begin position="130"/>
        <end position="158"/>
    </location>
</feature>
<proteinExistence type="predicted"/>
<feature type="compositionally biased region" description="Polar residues" evidence="1">
    <location>
        <begin position="31"/>
        <end position="40"/>
    </location>
</feature>